<dbReference type="EMBL" id="LXQA010502012">
    <property type="protein sequence ID" value="MCI55809.1"/>
    <property type="molecule type" value="Genomic_DNA"/>
</dbReference>
<dbReference type="InterPro" id="IPR011990">
    <property type="entry name" value="TPR-like_helical_dom_sf"/>
</dbReference>
<reference evidence="3 4" key="1">
    <citation type="journal article" date="2018" name="Front. Plant Sci.">
        <title>Red Clover (Trifolium pratense) and Zigzag Clover (T. medium) - A Picture of Genomic Similarities and Differences.</title>
        <authorList>
            <person name="Dluhosova J."/>
            <person name="Istvanek J."/>
            <person name="Nedelnik J."/>
            <person name="Repkova J."/>
        </authorList>
    </citation>
    <scope>NUCLEOTIDE SEQUENCE [LARGE SCALE GENOMIC DNA]</scope>
    <source>
        <strain evidence="4">cv. 10/8</strain>
        <tissue evidence="3">Leaf</tissue>
    </source>
</reference>
<dbReference type="NCBIfam" id="TIGR00756">
    <property type="entry name" value="PPR"/>
    <property type="match status" value="1"/>
</dbReference>
<evidence type="ECO:0000256" key="1">
    <source>
        <dbReference type="ARBA" id="ARBA00022737"/>
    </source>
</evidence>
<accession>A0A392T432</accession>
<keyword evidence="4" id="KW-1185">Reference proteome</keyword>
<evidence type="ECO:0000256" key="2">
    <source>
        <dbReference type="PROSITE-ProRule" id="PRU00708"/>
    </source>
</evidence>
<dbReference type="AlphaFoldDB" id="A0A392T432"/>
<evidence type="ECO:0000313" key="4">
    <source>
        <dbReference type="Proteomes" id="UP000265520"/>
    </source>
</evidence>
<organism evidence="3 4">
    <name type="scientific">Trifolium medium</name>
    <dbReference type="NCBI Taxonomy" id="97028"/>
    <lineage>
        <taxon>Eukaryota</taxon>
        <taxon>Viridiplantae</taxon>
        <taxon>Streptophyta</taxon>
        <taxon>Embryophyta</taxon>
        <taxon>Tracheophyta</taxon>
        <taxon>Spermatophyta</taxon>
        <taxon>Magnoliopsida</taxon>
        <taxon>eudicotyledons</taxon>
        <taxon>Gunneridae</taxon>
        <taxon>Pentapetalae</taxon>
        <taxon>rosids</taxon>
        <taxon>fabids</taxon>
        <taxon>Fabales</taxon>
        <taxon>Fabaceae</taxon>
        <taxon>Papilionoideae</taxon>
        <taxon>50 kb inversion clade</taxon>
        <taxon>NPAAA clade</taxon>
        <taxon>Hologalegina</taxon>
        <taxon>IRL clade</taxon>
        <taxon>Trifolieae</taxon>
        <taxon>Trifolium</taxon>
    </lineage>
</organism>
<evidence type="ECO:0000313" key="3">
    <source>
        <dbReference type="EMBL" id="MCI55809.1"/>
    </source>
</evidence>
<feature type="repeat" description="PPR" evidence="2">
    <location>
        <begin position="8"/>
        <end position="42"/>
    </location>
</feature>
<dbReference type="PROSITE" id="PS51375">
    <property type="entry name" value="PPR"/>
    <property type="match status" value="1"/>
</dbReference>
<name>A0A392T432_9FABA</name>
<sequence>MVEHCVSRGDCYSSLVISLIRIKKLDEAEKLFKEMLTAEIKPDTLASSLLLKEFCVKD</sequence>
<comment type="caution">
    <text evidence="3">The sequence shown here is derived from an EMBL/GenBank/DDBJ whole genome shotgun (WGS) entry which is preliminary data.</text>
</comment>
<proteinExistence type="predicted"/>
<dbReference type="Gene3D" id="1.25.40.10">
    <property type="entry name" value="Tetratricopeptide repeat domain"/>
    <property type="match status" value="1"/>
</dbReference>
<dbReference type="Pfam" id="PF13041">
    <property type="entry name" value="PPR_2"/>
    <property type="match status" value="1"/>
</dbReference>
<dbReference type="Proteomes" id="UP000265520">
    <property type="component" value="Unassembled WGS sequence"/>
</dbReference>
<dbReference type="InterPro" id="IPR002885">
    <property type="entry name" value="PPR_rpt"/>
</dbReference>
<keyword evidence="1" id="KW-0677">Repeat</keyword>
<feature type="non-terminal residue" evidence="3">
    <location>
        <position position="58"/>
    </location>
</feature>
<protein>
    <submittedName>
        <fullName evidence="3">Pentatricopeptide repeat-containing protein</fullName>
    </submittedName>
</protein>